<dbReference type="SMART" id="SM00222">
    <property type="entry name" value="Sec7"/>
    <property type="match status" value="1"/>
</dbReference>
<dbReference type="InterPro" id="IPR046455">
    <property type="entry name" value="Sec7/BIG1-like_C"/>
</dbReference>
<dbReference type="SUPFAM" id="SSF48371">
    <property type="entry name" value="ARM repeat"/>
    <property type="match status" value="2"/>
</dbReference>
<dbReference type="InterPro" id="IPR035999">
    <property type="entry name" value="Sec7_dom_sf"/>
</dbReference>
<feature type="compositionally biased region" description="Basic and acidic residues" evidence="3">
    <location>
        <begin position="1827"/>
        <end position="1845"/>
    </location>
</feature>
<dbReference type="InterPro" id="IPR032691">
    <property type="entry name" value="Mon2/Sec7/BIG1-like_HUS"/>
</dbReference>
<dbReference type="InterPro" id="IPR016024">
    <property type="entry name" value="ARM-type_fold"/>
</dbReference>
<dbReference type="CDD" id="cd00171">
    <property type="entry name" value="Sec7"/>
    <property type="match status" value="1"/>
</dbReference>
<feature type="compositionally biased region" description="Basic and acidic residues" evidence="3">
    <location>
        <begin position="1231"/>
        <end position="1241"/>
    </location>
</feature>
<feature type="region of interest" description="Disordered" evidence="3">
    <location>
        <begin position="1767"/>
        <end position="1786"/>
    </location>
</feature>
<feature type="region of interest" description="Disordered" evidence="3">
    <location>
        <begin position="1819"/>
        <end position="1897"/>
    </location>
</feature>
<keyword evidence="6" id="KW-1185">Reference proteome</keyword>
<comment type="caution">
    <text evidence="5">The sequence shown here is derived from an EMBL/GenBank/DDBJ whole genome shotgun (WGS) entry which is preliminary data.</text>
</comment>
<dbReference type="InterPro" id="IPR015403">
    <property type="entry name" value="Mon2/Sec7/BIG1-like_HDS"/>
</dbReference>
<sequence length="1897" mass="223603">MKSQKLIDYSLRAIQQLVSLGFLKGDCLDNTKEYHLEEYKDLLNNSMQNQNGKQERQLVEVIIDDVIQCINDKDENLMNCVISILVKLSTSYLSEIHGGELPKIVKVLINIYSSHKSIQIQKMAKQALFQVSNYIFKRLEEPKEENLLQQAREITQNQIRLQKQQGQQLRGLDEISSPRKDQETEKNLGNSEREIIQKKTSNVDLNQKQILNQNQNQDDFCIDVAGNFYNLVEQRRQQNNNSVETICFDTVKNLVDNVELYYEKIKIVESEISEEQNEEVKNLELQNIPLNPVPKQLDSDDLQYRRIIKTELKNEIGQVAGDFGWCINCRKGASYYCKDFRIPICGNECQKEYVEDMNQISQEFNQQKNIINTYEYDAKQVFITFCSLIEQQQIENQGGLSKTQVFALQEQLQKQKLLILEIINEILFKYQFFFQKDINQKQLIRKYLMNGIYKCCLNSEQDIFIYAVNIFWSVVDKFKECVKNEIYIFIKEIFLKLLNSNNSSHPHREISLKVLRKIFQNNNNLLEFFMNYDCSFDHSPLIENTVDILSKIANGYYNDKQFQVVVDPQQSVNLQQLAILTLYSAINSLYNFYEDYQRERQVHEKEEQKHVGQLDETVVDNSVINNDNNIHVVDQKDSAKEIANFLINNNIDTVQLGEYIGGYDPLNIQVLEQFTFSQDFKGLNVEQGLRQFLQTFQLPKEAQQVDRIVQKFGEKYYQDNPEDFNSSDGVYTFSYLLIMLQTDQHNPQVQEKMSFEAFSKLANGIEGENLDQDKLMVIYKAIQKTPLAIPEESKKQNDLQNTIELSLRKKKDMFVEETKEMLKRGSELIGQIKASQYYTVNQNSVYYIKPLMENVTKKLLISFKQGLQQNDSRTVDKSIEAMGNCIKLTAMFGLNEEKDALMSELYKSAQINLAQNLVVGQNFKRKNFKIIKNILEIANSFSYTNLNQAWIYPLQCISWIAAKNLMGKRDEYKELKDQDKIQVSFNQENIERIFYRSQYLDGSSILDFIQALCNISKEELNFVVNPQIYSLQKNLEVAILNMGRINIQWNNIWKIIREHFNDVGVHNNLEVAKTGIKFLTELSIKFLQSERFKEDTFRAQLQKEFLKPFEIIFQKCPPQNFELKGYILGCIKIISQNYNSKLKSGWRIVFNVINLALNEDKENISQRAYLILKDIMELQLQNIDDVFLDLVSSLKKLSKKRYDNLAFNSIAHVKRCLIYLSDKKNIKPFERKQSQELKQEEDSSSNNNNQNNNINNINEEENNKIQEDQQQVDLKNQLQDQYKNLQEIDKVEFTKYLGVYWMPLLDVLSNLCGDTRPAIQEKAMETLFEILIKYGYCFSVEFWKMIFQGVLRPLFDEIMFTVQNQNKNSTNWLRKQCQTAFTYITDLMDLYFENLQNLVKELIKTYEGCIQSANEGVVKLSINSLKNTLMRIGNRFGKQEWDIVIDFFERIFKLTTPVKLISKNNGLLIEEVQVNEQNEEVFIFKKQQQDFKYNCEECVTQCIAQLLLISVVKEVTESFIDQLDRSHLNIFDSLLQKSYEFAKTFNQQLERRFFLWKNGFTDDKQPQLPGLLKQEREAQGCKIILEFHIYRQYELQDPEKNLLTNLLKNLKKYLQLFMQCHDELAQIQSMKQSQQYMQQDMYLAQIIQLNLDQIDTQLYKNIFSRLDEIEQERETQNLRTLVCQTILPILDQLESDEVQSEAYEIFEILTDITKYSSSKCISCMMCKGCKYCENCVERSDELDQQVRDLLKKFFKFSLQNFKNSREQSFEETQSQLQQQQNQQINSSSIIQQGELRQTSHIFLNNEEPGQDLHVNLENNQEQEQQEQENKKQEKQENENSEHQQEEKDDDNEQKVNQQKQEQEQEQEQFDNQQQDQQQEEQQEEEQNEQEKQLQQDE</sequence>
<feature type="region of interest" description="Disordered" evidence="3">
    <location>
        <begin position="165"/>
        <end position="194"/>
    </location>
</feature>
<dbReference type="OMA" id="HEMIRTN"/>
<dbReference type="GO" id="GO:0005085">
    <property type="term" value="F:guanyl-nucleotide exchange factor activity"/>
    <property type="evidence" value="ECO:0007669"/>
    <property type="project" value="InterPro"/>
</dbReference>
<dbReference type="Pfam" id="PF12783">
    <property type="entry name" value="Sec7-like_HUS"/>
    <property type="match status" value="1"/>
</dbReference>
<evidence type="ECO:0000313" key="6">
    <source>
        <dbReference type="Proteomes" id="UP000054937"/>
    </source>
</evidence>
<feature type="compositionally biased region" description="Acidic residues" evidence="3">
    <location>
        <begin position="1877"/>
        <end position="1887"/>
    </location>
</feature>
<dbReference type="EMBL" id="LDAU01000088">
    <property type="protein sequence ID" value="KRX07107.1"/>
    <property type="molecule type" value="Genomic_DNA"/>
</dbReference>
<feature type="region of interest" description="Disordered" evidence="3">
    <location>
        <begin position="1231"/>
        <end position="1256"/>
    </location>
</feature>
<protein>
    <submittedName>
        <fullName evidence="5">Sec7 domain</fullName>
    </submittedName>
</protein>
<feature type="compositionally biased region" description="Basic and acidic residues" evidence="3">
    <location>
        <begin position="171"/>
        <end position="194"/>
    </location>
</feature>
<reference evidence="5 6" key="1">
    <citation type="journal article" date="2015" name="Sci. Rep.">
        <title>Genome of the facultative scuticociliatosis pathogen Pseudocohnilembus persalinus provides insight into its virulence through horizontal gene transfer.</title>
        <authorList>
            <person name="Xiong J."/>
            <person name="Wang G."/>
            <person name="Cheng J."/>
            <person name="Tian M."/>
            <person name="Pan X."/>
            <person name="Warren A."/>
            <person name="Jiang C."/>
            <person name="Yuan D."/>
            <person name="Miao W."/>
        </authorList>
    </citation>
    <scope>NUCLEOTIDE SEQUENCE [LARGE SCALE GENOMIC DNA]</scope>
    <source>
        <strain evidence="5">36N120E</strain>
    </source>
</reference>
<dbReference type="InterPro" id="IPR000904">
    <property type="entry name" value="Sec7_dom"/>
</dbReference>
<evidence type="ECO:0000256" key="1">
    <source>
        <dbReference type="ARBA" id="ARBA00004496"/>
    </source>
</evidence>
<dbReference type="SUPFAM" id="SSF48425">
    <property type="entry name" value="Sec7 domain"/>
    <property type="match status" value="1"/>
</dbReference>
<dbReference type="Gene3D" id="1.10.1000.11">
    <property type="entry name" value="Arf Nucleotide-binding Site Opener,domain 2"/>
    <property type="match status" value="1"/>
</dbReference>
<name>A0A0V0QXJ9_PSEPJ</name>
<dbReference type="PROSITE" id="PS50190">
    <property type="entry name" value="SEC7"/>
    <property type="match status" value="1"/>
</dbReference>
<comment type="subcellular location">
    <subcellularLocation>
        <location evidence="1">Cytoplasm</location>
    </subcellularLocation>
</comment>
<dbReference type="Pfam" id="PF01369">
    <property type="entry name" value="Sec7"/>
    <property type="match status" value="1"/>
</dbReference>
<dbReference type="Pfam" id="PF20252">
    <property type="entry name" value="BIG2_C"/>
    <property type="match status" value="1"/>
</dbReference>
<feature type="compositionally biased region" description="Basic and acidic residues" evidence="3">
    <location>
        <begin position="1888"/>
        <end position="1897"/>
    </location>
</feature>
<feature type="compositionally biased region" description="Low complexity" evidence="3">
    <location>
        <begin position="1773"/>
        <end position="1786"/>
    </location>
</feature>
<evidence type="ECO:0000256" key="2">
    <source>
        <dbReference type="ARBA" id="ARBA00022490"/>
    </source>
</evidence>
<organism evidence="5 6">
    <name type="scientific">Pseudocohnilembus persalinus</name>
    <name type="common">Ciliate</name>
    <dbReference type="NCBI Taxonomy" id="266149"/>
    <lineage>
        <taxon>Eukaryota</taxon>
        <taxon>Sar</taxon>
        <taxon>Alveolata</taxon>
        <taxon>Ciliophora</taxon>
        <taxon>Intramacronucleata</taxon>
        <taxon>Oligohymenophorea</taxon>
        <taxon>Scuticociliatia</taxon>
        <taxon>Philasterida</taxon>
        <taxon>Pseudocohnilembidae</taxon>
        <taxon>Pseudocohnilembus</taxon>
    </lineage>
</organism>
<dbReference type="PANTHER" id="PTHR10663">
    <property type="entry name" value="GUANYL-NUCLEOTIDE EXCHANGE FACTOR"/>
    <property type="match status" value="1"/>
</dbReference>
<proteinExistence type="predicted"/>
<dbReference type="Proteomes" id="UP000054937">
    <property type="component" value="Unassembled WGS sequence"/>
</dbReference>
<evidence type="ECO:0000256" key="3">
    <source>
        <dbReference type="SAM" id="MobiDB-lite"/>
    </source>
</evidence>
<evidence type="ECO:0000313" key="5">
    <source>
        <dbReference type="EMBL" id="KRX07107.1"/>
    </source>
</evidence>
<dbReference type="InterPro" id="IPR023394">
    <property type="entry name" value="Sec7_C_sf"/>
</dbReference>
<feature type="domain" description="SEC7" evidence="4">
    <location>
        <begin position="605"/>
        <end position="785"/>
    </location>
</feature>
<accession>A0A0V0QXJ9</accession>
<dbReference type="GO" id="GO:0005737">
    <property type="term" value="C:cytoplasm"/>
    <property type="evidence" value="ECO:0007669"/>
    <property type="project" value="UniProtKB-SubCell"/>
</dbReference>
<dbReference type="PANTHER" id="PTHR10663:SF375">
    <property type="entry name" value="LD29171P"/>
    <property type="match status" value="1"/>
</dbReference>
<evidence type="ECO:0000259" key="4">
    <source>
        <dbReference type="PROSITE" id="PS50190"/>
    </source>
</evidence>
<dbReference type="CDD" id="cd23022">
    <property type="entry name" value="zf-HIT_DDX59"/>
    <property type="match status" value="1"/>
</dbReference>
<dbReference type="OrthoDB" id="18431at2759"/>
<gene>
    <name evidence="5" type="ORF">PPERSA_05271</name>
</gene>
<dbReference type="GO" id="GO:0032012">
    <property type="term" value="P:regulation of ARF protein signal transduction"/>
    <property type="evidence" value="ECO:0007669"/>
    <property type="project" value="InterPro"/>
</dbReference>
<dbReference type="Pfam" id="PF09324">
    <property type="entry name" value="Sec7-like_HDS"/>
    <property type="match status" value="1"/>
</dbReference>
<keyword evidence="2" id="KW-0963">Cytoplasm</keyword>
<feature type="compositionally biased region" description="Low complexity" evidence="3">
    <location>
        <begin position="1244"/>
        <end position="1256"/>
    </location>
</feature>
<dbReference type="Gene3D" id="1.10.220.20">
    <property type="match status" value="1"/>
</dbReference>
<dbReference type="InParanoid" id="A0A0V0QXJ9"/>